<dbReference type="EMBL" id="JANPWB010000008">
    <property type="protein sequence ID" value="KAJ1164896.1"/>
    <property type="molecule type" value="Genomic_DNA"/>
</dbReference>
<keyword evidence="3" id="KW-1185">Reference proteome</keyword>
<feature type="region of interest" description="Disordered" evidence="1">
    <location>
        <begin position="71"/>
        <end position="130"/>
    </location>
</feature>
<dbReference type="AlphaFoldDB" id="A0AAV7SLE6"/>
<accession>A0AAV7SLE6</accession>
<feature type="compositionally biased region" description="Basic and acidic residues" evidence="1">
    <location>
        <begin position="1"/>
        <end position="17"/>
    </location>
</feature>
<dbReference type="Proteomes" id="UP001066276">
    <property type="component" value="Chromosome 4_2"/>
</dbReference>
<evidence type="ECO:0000313" key="3">
    <source>
        <dbReference type="Proteomes" id="UP001066276"/>
    </source>
</evidence>
<name>A0AAV7SLE6_PLEWA</name>
<proteinExistence type="predicted"/>
<evidence type="ECO:0000256" key="1">
    <source>
        <dbReference type="SAM" id="MobiDB-lite"/>
    </source>
</evidence>
<gene>
    <name evidence="2" type="ORF">NDU88_005328</name>
</gene>
<comment type="caution">
    <text evidence="2">The sequence shown here is derived from an EMBL/GenBank/DDBJ whole genome shotgun (WGS) entry which is preliminary data.</text>
</comment>
<protein>
    <submittedName>
        <fullName evidence="2">Uncharacterized protein</fullName>
    </submittedName>
</protein>
<feature type="compositionally biased region" description="Basic and acidic residues" evidence="1">
    <location>
        <begin position="120"/>
        <end position="130"/>
    </location>
</feature>
<reference evidence="2" key="1">
    <citation type="journal article" date="2022" name="bioRxiv">
        <title>Sequencing and chromosome-scale assembly of the giantPleurodeles waltlgenome.</title>
        <authorList>
            <person name="Brown T."/>
            <person name="Elewa A."/>
            <person name="Iarovenko S."/>
            <person name="Subramanian E."/>
            <person name="Araus A.J."/>
            <person name="Petzold A."/>
            <person name="Susuki M."/>
            <person name="Suzuki K.-i.T."/>
            <person name="Hayashi T."/>
            <person name="Toyoda A."/>
            <person name="Oliveira C."/>
            <person name="Osipova E."/>
            <person name="Leigh N.D."/>
            <person name="Simon A."/>
            <person name="Yun M.H."/>
        </authorList>
    </citation>
    <scope>NUCLEOTIDE SEQUENCE</scope>
    <source>
        <strain evidence="2">20211129_DDA</strain>
        <tissue evidence="2">Liver</tissue>
    </source>
</reference>
<feature type="region of interest" description="Disordered" evidence="1">
    <location>
        <begin position="1"/>
        <end position="25"/>
    </location>
</feature>
<sequence length="130" mass="13919">MRAGEEGSSKAGAREEAPVDQPSCLSAKTARLRGWARLRESGDLVQRLSHPAGPKTLKNALGCLSAKAAQLRGRARRRGPGRQSILRPRAQGSKASTNPQKPCPSRQGRGRSVVEGGGTRGKEENQDIRK</sequence>
<evidence type="ECO:0000313" key="2">
    <source>
        <dbReference type="EMBL" id="KAJ1164896.1"/>
    </source>
</evidence>
<organism evidence="2 3">
    <name type="scientific">Pleurodeles waltl</name>
    <name type="common">Iberian ribbed newt</name>
    <dbReference type="NCBI Taxonomy" id="8319"/>
    <lineage>
        <taxon>Eukaryota</taxon>
        <taxon>Metazoa</taxon>
        <taxon>Chordata</taxon>
        <taxon>Craniata</taxon>
        <taxon>Vertebrata</taxon>
        <taxon>Euteleostomi</taxon>
        <taxon>Amphibia</taxon>
        <taxon>Batrachia</taxon>
        <taxon>Caudata</taxon>
        <taxon>Salamandroidea</taxon>
        <taxon>Salamandridae</taxon>
        <taxon>Pleurodelinae</taxon>
        <taxon>Pleurodeles</taxon>
    </lineage>
</organism>